<gene>
    <name evidence="1" type="ORF">MEUPH1_LOCUS16569</name>
</gene>
<proteinExistence type="predicted"/>
<protein>
    <submittedName>
        <fullName evidence="1">Uncharacterized protein</fullName>
    </submittedName>
</protein>
<reference evidence="1 2" key="1">
    <citation type="submission" date="2023-01" db="EMBL/GenBank/DDBJ databases">
        <authorList>
            <person name="Whitehead M."/>
        </authorList>
    </citation>
    <scope>NUCLEOTIDE SEQUENCE [LARGE SCALE GENOMIC DNA]</scope>
</reference>
<name>A0AAV0WZB5_9HEMI</name>
<evidence type="ECO:0000313" key="2">
    <source>
        <dbReference type="Proteomes" id="UP001160148"/>
    </source>
</evidence>
<evidence type="ECO:0000313" key="1">
    <source>
        <dbReference type="EMBL" id="CAI6361380.1"/>
    </source>
</evidence>
<comment type="caution">
    <text evidence="1">The sequence shown here is derived from an EMBL/GenBank/DDBJ whole genome shotgun (WGS) entry which is preliminary data.</text>
</comment>
<dbReference type="Proteomes" id="UP001160148">
    <property type="component" value="Unassembled WGS sequence"/>
</dbReference>
<organism evidence="1 2">
    <name type="scientific">Macrosiphum euphorbiae</name>
    <name type="common">potato aphid</name>
    <dbReference type="NCBI Taxonomy" id="13131"/>
    <lineage>
        <taxon>Eukaryota</taxon>
        <taxon>Metazoa</taxon>
        <taxon>Ecdysozoa</taxon>
        <taxon>Arthropoda</taxon>
        <taxon>Hexapoda</taxon>
        <taxon>Insecta</taxon>
        <taxon>Pterygota</taxon>
        <taxon>Neoptera</taxon>
        <taxon>Paraneoptera</taxon>
        <taxon>Hemiptera</taxon>
        <taxon>Sternorrhyncha</taxon>
        <taxon>Aphidomorpha</taxon>
        <taxon>Aphidoidea</taxon>
        <taxon>Aphididae</taxon>
        <taxon>Macrosiphini</taxon>
        <taxon>Macrosiphum</taxon>
    </lineage>
</organism>
<accession>A0AAV0WZB5</accession>
<sequence length="81" mass="8779">MDIELVELDRLLNNGDDIIEYSNDYITIDANDSSVLARNKTAAAAVTSVTPSDKQSSAVKHLIMTNEKRALDINTSSINPG</sequence>
<keyword evidence="2" id="KW-1185">Reference proteome</keyword>
<dbReference type="AlphaFoldDB" id="A0AAV0WZB5"/>
<dbReference type="EMBL" id="CARXXK010000003">
    <property type="protein sequence ID" value="CAI6361380.1"/>
    <property type="molecule type" value="Genomic_DNA"/>
</dbReference>